<organism evidence="1 2">
    <name type="scientific">Rhizopogon vesiculosus</name>
    <dbReference type="NCBI Taxonomy" id="180088"/>
    <lineage>
        <taxon>Eukaryota</taxon>
        <taxon>Fungi</taxon>
        <taxon>Dikarya</taxon>
        <taxon>Basidiomycota</taxon>
        <taxon>Agaricomycotina</taxon>
        <taxon>Agaricomycetes</taxon>
        <taxon>Agaricomycetidae</taxon>
        <taxon>Boletales</taxon>
        <taxon>Suillineae</taxon>
        <taxon>Rhizopogonaceae</taxon>
        <taxon>Rhizopogon</taxon>
    </lineage>
</organism>
<evidence type="ECO:0000313" key="2">
    <source>
        <dbReference type="Proteomes" id="UP000183567"/>
    </source>
</evidence>
<name>A0A1J8PWD7_9AGAM</name>
<proteinExistence type="predicted"/>
<protein>
    <submittedName>
        <fullName evidence="1">Uncharacterized protein</fullName>
    </submittedName>
</protein>
<dbReference type="EMBL" id="LVVM01004337">
    <property type="protein sequence ID" value="OJA13173.1"/>
    <property type="molecule type" value="Genomic_DNA"/>
</dbReference>
<evidence type="ECO:0000313" key="1">
    <source>
        <dbReference type="EMBL" id="OJA13173.1"/>
    </source>
</evidence>
<dbReference type="Proteomes" id="UP000183567">
    <property type="component" value="Unassembled WGS sequence"/>
</dbReference>
<keyword evidence="2" id="KW-1185">Reference proteome</keyword>
<reference evidence="1 2" key="1">
    <citation type="submission" date="2016-03" db="EMBL/GenBank/DDBJ databases">
        <title>Comparative genomics of the ectomycorrhizal sister species Rhizopogon vinicolor and Rhizopogon vesiculosus (Basidiomycota: Boletales) reveals a divergence of the mating type B locus.</title>
        <authorList>
            <person name="Mujic A.B."/>
            <person name="Kuo A."/>
            <person name="Tritt A."/>
            <person name="Lipzen A."/>
            <person name="Chen C."/>
            <person name="Johnson J."/>
            <person name="Sharma A."/>
            <person name="Barry K."/>
            <person name="Grigoriev I.V."/>
            <person name="Spatafora J.W."/>
        </authorList>
    </citation>
    <scope>NUCLEOTIDE SEQUENCE [LARGE SCALE GENOMIC DNA]</scope>
    <source>
        <strain evidence="1 2">AM-OR11-056</strain>
    </source>
</reference>
<dbReference type="OrthoDB" id="2661916at2759"/>
<comment type="caution">
    <text evidence="1">The sequence shown here is derived from an EMBL/GenBank/DDBJ whole genome shotgun (WGS) entry which is preliminary data.</text>
</comment>
<accession>A0A1J8PWD7</accession>
<gene>
    <name evidence="1" type="ORF">AZE42_06223</name>
</gene>
<sequence length="168" mass="19431">MPSLASKYEDFWPVDLCVRHKLCKRIASDRHRFRVVMENYKQKRALSAHRFKASTPTDEAEMPLGDIPPSYEEVTGGNYAVGEQVHPDAVPEDIEEFLKSCDFDFGHLTDTFVTSRAGLFNMQRLELIATWPAALRRDHFERHFSSVLDDVEIEVLNMRFSGLKQARR</sequence>
<dbReference type="AlphaFoldDB" id="A0A1J8PWD7"/>